<evidence type="ECO:0000313" key="3">
    <source>
        <dbReference type="Proteomes" id="UP000269198"/>
    </source>
</evidence>
<feature type="domain" description="Carrier" evidence="1">
    <location>
        <begin position="8"/>
        <end position="52"/>
    </location>
</feature>
<protein>
    <submittedName>
        <fullName evidence="2">Acyl carrier protein</fullName>
    </submittedName>
</protein>
<evidence type="ECO:0000259" key="1">
    <source>
        <dbReference type="Pfam" id="PF00550"/>
    </source>
</evidence>
<dbReference type="RefSeq" id="WP_123199801.1">
    <property type="nucleotide sequence ID" value="NZ_RJMB01000002.1"/>
</dbReference>
<name>A0A3N0EGH2_9ACTN</name>
<evidence type="ECO:0000313" key="2">
    <source>
        <dbReference type="EMBL" id="RNL86973.1"/>
    </source>
</evidence>
<organism evidence="2 3">
    <name type="scientific">Halostreptopolyspora alba</name>
    <dbReference type="NCBI Taxonomy" id="2487137"/>
    <lineage>
        <taxon>Bacteria</taxon>
        <taxon>Bacillati</taxon>
        <taxon>Actinomycetota</taxon>
        <taxon>Actinomycetes</taxon>
        <taxon>Streptosporangiales</taxon>
        <taxon>Nocardiopsidaceae</taxon>
        <taxon>Halostreptopolyspora</taxon>
    </lineage>
</organism>
<dbReference type="InterPro" id="IPR036736">
    <property type="entry name" value="ACP-like_sf"/>
</dbReference>
<accession>A0A3N0EGH2</accession>
<comment type="caution">
    <text evidence="2">The sequence shown here is derived from an EMBL/GenBank/DDBJ whole genome shotgun (WGS) entry which is preliminary data.</text>
</comment>
<dbReference type="Proteomes" id="UP000269198">
    <property type="component" value="Unassembled WGS sequence"/>
</dbReference>
<dbReference type="SUPFAM" id="SSF47336">
    <property type="entry name" value="ACP-like"/>
    <property type="match status" value="1"/>
</dbReference>
<reference evidence="2 3" key="1">
    <citation type="submission" date="2018-11" db="EMBL/GenBank/DDBJ databases">
        <title>The genome draft of YIM 96095.</title>
        <authorList>
            <person name="Tang S.-K."/>
            <person name="Chunyu W.-X."/>
            <person name="Feng Y.-Z."/>
        </authorList>
    </citation>
    <scope>NUCLEOTIDE SEQUENCE [LARGE SCALE GENOMIC DNA]</scope>
    <source>
        <strain evidence="2 3">YIM 96095</strain>
    </source>
</reference>
<sequence>MSEAYDLLVDRLTNQLGLDRDEIGPDMTFEELRLDSFAMVELGLMLHEELGVFLFEEFDPQTTLAQAAERMSHTTNESAQEQQ</sequence>
<gene>
    <name evidence="2" type="ORF">EFW17_03690</name>
</gene>
<keyword evidence="3" id="KW-1185">Reference proteome</keyword>
<dbReference type="AlphaFoldDB" id="A0A3N0EGH2"/>
<dbReference type="Pfam" id="PF00550">
    <property type="entry name" value="PP-binding"/>
    <property type="match status" value="1"/>
</dbReference>
<proteinExistence type="predicted"/>
<dbReference type="Gene3D" id="1.10.1200.10">
    <property type="entry name" value="ACP-like"/>
    <property type="match status" value="1"/>
</dbReference>
<dbReference type="OrthoDB" id="3192863at2"/>
<dbReference type="EMBL" id="RJMB01000002">
    <property type="protein sequence ID" value="RNL86973.1"/>
    <property type="molecule type" value="Genomic_DNA"/>
</dbReference>
<dbReference type="InterPro" id="IPR009081">
    <property type="entry name" value="PP-bd_ACP"/>
</dbReference>